<evidence type="ECO:0000256" key="2">
    <source>
        <dbReference type="SAM" id="MobiDB-lite"/>
    </source>
</evidence>
<gene>
    <name evidence="4" type="ORF">GPUH_LOCUS500</name>
</gene>
<feature type="domain" description="C2H2-type" evidence="3">
    <location>
        <begin position="323"/>
        <end position="351"/>
    </location>
</feature>
<protein>
    <submittedName>
        <fullName evidence="6">C2H2-type domain-containing protein</fullName>
    </submittedName>
</protein>
<dbReference type="GO" id="GO:0008270">
    <property type="term" value="F:zinc ion binding"/>
    <property type="evidence" value="ECO:0007669"/>
    <property type="project" value="UniProtKB-KW"/>
</dbReference>
<dbReference type="EMBL" id="UYRT01000444">
    <property type="protein sequence ID" value="VDK28198.1"/>
    <property type="molecule type" value="Genomic_DNA"/>
</dbReference>
<evidence type="ECO:0000313" key="6">
    <source>
        <dbReference type="WBParaSite" id="GPUH_0000050001-mRNA-1"/>
    </source>
</evidence>
<reference evidence="6" key="1">
    <citation type="submission" date="2016-06" db="UniProtKB">
        <authorList>
            <consortium name="WormBaseParasite"/>
        </authorList>
    </citation>
    <scope>IDENTIFICATION</scope>
</reference>
<dbReference type="SUPFAM" id="SSF57667">
    <property type="entry name" value="beta-beta-alpha zinc fingers"/>
    <property type="match status" value="1"/>
</dbReference>
<dbReference type="WBParaSite" id="GPUH_0000050001-mRNA-1">
    <property type="protein sequence ID" value="GPUH_0000050001-mRNA-1"/>
    <property type="gene ID" value="GPUH_0000050001"/>
</dbReference>
<proteinExistence type="predicted"/>
<evidence type="ECO:0000256" key="1">
    <source>
        <dbReference type="PROSITE-ProRule" id="PRU00042"/>
    </source>
</evidence>
<keyword evidence="1" id="KW-0479">Metal-binding</keyword>
<sequence>MSSLKALLSATTFDTVDNTLTSNPELENANCRKRGAVLEEWLLRKFPELYEKSQMDEPSSTAMRVNDVENQPLNLVKRIKHDADMETEATSTFTYSPDHSSSKTLRTSGYNQVHAQLLDTEQETIINEHTVLPKAELVKLSGRYFWQQISDGCRKKLLEPCNVEDIGIQVEKPINLSLSKRHETACAGWNDVTNGVIPLIKCETEQLNEDCSSRSENTDVLAVTGSSADPDGSSNDQKQGGGSVHLHAANKHAVKRLTTPKLTKHNDAAYYPNIQCLLCREWVCSRNRYPSIHFHCPTNFFCTSKQLPFRYMHVESHLQYRPYKCSFCGYDNRKEIFIILHIKKVHGGRAEVIRDINTELEREAWNIAERCVEHTRDLLQRAHLETVTRSASESTSTASTSCTNVQRQLLMKYSAQYRPKLYNTQRAEKSLVIEDSLKMGIVPDFSEVSSREVQCQVRFLQRPVNICHRLLSSF</sequence>
<dbReference type="AlphaFoldDB" id="A0A183CVK9"/>
<name>A0A183CVK9_9BILA</name>
<feature type="compositionally biased region" description="Polar residues" evidence="2">
    <location>
        <begin position="224"/>
        <end position="238"/>
    </location>
</feature>
<evidence type="ECO:0000259" key="3">
    <source>
        <dbReference type="PROSITE" id="PS50157"/>
    </source>
</evidence>
<dbReference type="InterPro" id="IPR013087">
    <property type="entry name" value="Znf_C2H2_type"/>
</dbReference>
<evidence type="ECO:0000313" key="5">
    <source>
        <dbReference type="Proteomes" id="UP000271098"/>
    </source>
</evidence>
<organism evidence="6">
    <name type="scientific">Gongylonema pulchrum</name>
    <dbReference type="NCBI Taxonomy" id="637853"/>
    <lineage>
        <taxon>Eukaryota</taxon>
        <taxon>Metazoa</taxon>
        <taxon>Ecdysozoa</taxon>
        <taxon>Nematoda</taxon>
        <taxon>Chromadorea</taxon>
        <taxon>Rhabditida</taxon>
        <taxon>Spirurina</taxon>
        <taxon>Spiruromorpha</taxon>
        <taxon>Spiruroidea</taxon>
        <taxon>Gongylonematidae</taxon>
        <taxon>Gongylonema</taxon>
    </lineage>
</organism>
<dbReference type="Proteomes" id="UP000271098">
    <property type="component" value="Unassembled WGS sequence"/>
</dbReference>
<accession>A0A183CVK9</accession>
<dbReference type="InterPro" id="IPR036236">
    <property type="entry name" value="Znf_C2H2_sf"/>
</dbReference>
<evidence type="ECO:0000313" key="4">
    <source>
        <dbReference type="EMBL" id="VDK28198.1"/>
    </source>
</evidence>
<dbReference type="PROSITE" id="PS50157">
    <property type="entry name" value="ZINC_FINGER_C2H2_2"/>
    <property type="match status" value="1"/>
</dbReference>
<keyword evidence="1" id="KW-0862">Zinc</keyword>
<keyword evidence="1" id="KW-0863">Zinc-finger</keyword>
<reference evidence="4 5" key="2">
    <citation type="submission" date="2018-11" db="EMBL/GenBank/DDBJ databases">
        <authorList>
            <consortium name="Pathogen Informatics"/>
        </authorList>
    </citation>
    <scope>NUCLEOTIDE SEQUENCE [LARGE SCALE GENOMIC DNA]</scope>
</reference>
<dbReference type="OrthoDB" id="5920133at2759"/>
<feature type="region of interest" description="Disordered" evidence="2">
    <location>
        <begin position="223"/>
        <end position="243"/>
    </location>
</feature>
<keyword evidence="5" id="KW-1185">Reference proteome</keyword>